<dbReference type="InterPro" id="IPR050711">
    <property type="entry name" value="ET-N_metabolism_enzyme"/>
</dbReference>
<evidence type="ECO:0000256" key="9">
    <source>
        <dbReference type="ARBA" id="ARBA00022723"/>
    </source>
</evidence>
<evidence type="ECO:0000256" key="20">
    <source>
        <dbReference type="ARBA" id="ARBA00079921"/>
    </source>
</evidence>
<dbReference type="GO" id="GO:0006537">
    <property type="term" value="P:glutamate biosynthetic process"/>
    <property type="evidence" value="ECO:0007669"/>
    <property type="project" value="UniProtKB-KW"/>
</dbReference>
<dbReference type="InterPro" id="IPR002489">
    <property type="entry name" value="Glu_synth_asu_C"/>
</dbReference>
<dbReference type="SUPFAM" id="SSF69336">
    <property type="entry name" value="Alpha subunit of glutamate synthase, C-terminal domain"/>
    <property type="match status" value="1"/>
</dbReference>
<feature type="region of interest" description="Disordered" evidence="21">
    <location>
        <begin position="903"/>
        <end position="926"/>
    </location>
</feature>
<dbReference type="GO" id="GO:0046872">
    <property type="term" value="F:metal ion binding"/>
    <property type="evidence" value="ECO:0007669"/>
    <property type="project" value="UniProtKB-KW"/>
</dbReference>
<dbReference type="Pfam" id="PF01645">
    <property type="entry name" value="Glu_synthase"/>
    <property type="match status" value="1"/>
</dbReference>
<dbReference type="Gene3D" id="3.20.20.70">
    <property type="entry name" value="Aldolase class I"/>
    <property type="match status" value="2"/>
</dbReference>
<comment type="pathway">
    <text evidence="17">Amino-acid biosynthesis; L-glutamate biosynthesis via GLT pathway; L-glutamate from 2-oxoglutarate and L-glutamine (NADP(+) route): step 1/1.</text>
</comment>
<dbReference type="Pfam" id="PF00310">
    <property type="entry name" value="GATase_2"/>
    <property type="match status" value="1"/>
</dbReference>
<keyword evidence="13" id="KW-0408">Iron</keyword>
<dbReference type="EC" id="1.4.1.13" evidence="5"/>
<evidence type="ECO:0000256" key="11">
    <source>
        <dbReference type="ARBA" id="ARBA00022962"/>
    </source>
</evidence>
<evidence type="ECO:0000256" key="18">
    <source>
        <dbReference type="ARBA" id="ARBA00048151"/>
    </source>
</evidence>
<evidence type="ECO:0000256" key="4">
    <source>
        <dbReference type="ARBA" id="ARBA00009716"/>
    </source>
</evidence>
<reference evidence="23 24" key="1">
    <citation type="submission" date="2020-02" db="EMBL/GenBank/DDBJ databases">
        <title>Aliifodinibius halophilus 2W32, complete genome.</title>
        <authorList>
            <person name="Li Y."/>
            <person name="Wu S."/>
        </authorList>
    </citation>
    <scope>NUCLEOTIDE SEQUENCE [LARGE SCALE GENOMIC DNA]</scope>
    <source>
        <strain evidence="23 24">2W32</strain>
    </source>
</reference>
<dbReference type="EMBL" id="JAALLS010000019">
    <property type="protein sequence ID" value="NGP89409.1"/>
    <property type="molecule type" value="Genomic_DNA"/>
</dbReference>
<dbReference type="PANTHER" id="PTHR11938:SF133">
    <property type="entry name" value="GLUTAMATE SYNTHASE (NADH)"/>
    <property type="match status" value="1"/>
</dbReference>
<dbReference type="SUPFAM" id="SSF56235">
    <property type="entry name" value="N-terminal nucleophile aminohydrolases (Ntn hydrolases)"/>
    <property type="match status" value="1"/>
</dbReference>
<evidence type="ECO:0000256" key="17">
    <source>
        <dbReference type="ARBA" id="ARBA00037898"/>
    </source>
</evidence>
<evidence type="ECO:0000256" key="14">
    <source>
        <dbReference type="ARBA" id="ARBA00023014"/>
    </source>
</evidence>
<dbReference type="InterPro" id="IPR013785">
    <property type="entry name" value="Aldolase_TIM"/>
</dbReference>
<dbReference type="CDD" id="cd02808">
    <property type="entry name" value="GltS_FMN"/>
    <property type="match status" value="1"/>
</dbReference>
<evidence type="ECO:0000259" key="22">
    <source>
        <dbReference type="PROSITE" id="PS51278"/>
    </source>
</evidence>
<evidence type="ECO:0000256" key="10">
    <source>
        <dbReference type="ARBA" id="ARBA00022827"/>
    </source>
</evidence>
<evidence type="ECO:0000313" key="23">
    <source>
        <dbReference type="EMBL" id="NGP89409.1"/>
    </source>
</evidence>
<dbReference type="SUPFAM" id="SSF51395">
    <property type="entry name" value="FMN-linked oxidoreductases"/>
    <property type="match status" value="1"/>
</dbReference>
<dbReference type="PANTHER" id="PTHR11938">
    <property type="entry name" value="FAD NADPH DEHYDROGENASE/OXIDOREDUCTASE"/>
    <property type="match status" value="1"/>
</dbReference>
<gene>
    <name evidence="23" type="primary">gltB</name>
    <name evidence="23" type="ORF">G3569_13705</name>
</gene>
<dbReference type="GO" id="GO:0004355">
    <property type="term" value="F:glutamate synthase (NADPH) activity"/>
    <property type="evidence" value="ECO:0007669"/>
    <property type="project" value="UniProtKB-EC"/>
</dbReference>
<dbReference type="GO" id="GO:0019676">
    <property type="term" value="P:ammonia assimilation cycle"/>
    <property type="evidence" value="ECO:0007669"/>
    <property type="project" value="TreeGrafter"/>
</dbReference>
<dbReference type="InterPro" id="IPR006982">
    <property type="entry name" value="Glu_synth_centr_N"/>
</dbReference>
<dbReference type="PROSITE" id="PS51278">
    <property type="entry name" value="GATASE_TYPE_2"/>
    <property type="match status" value="1"/>
</dbReference>
<evidence type="ECO:0000256" key="16">
    <source>
        <dbReference type="ARBA" id="ARBA00023291"/>
    </source>
</evidence>
<keyword evidence="7" id="KW-0285">Flavoprotein</keyword>
<dbReference type="FunFam" id="3.20.20.70:FF:000031">
    <property type="entry name" value="Glutamate synthase 1 [NADH]"/>
    <property type="match status" value="1"/>
</dbReference>
<comment type="caution">
    <text evidence="23">The sequence shown here is derived from an EMBL/GenBank/DDBJ whole genome shotgun (WGS) entry which is preliminary data.</text>
</comment>
<name>A0A6M1T5S2_9BACT</name>
<dbReference type="RefSeq" id="WP_165270127.1">
    <property type="nucleotide sequence ID" value="NZ_JAALLS010000019.1"/>
</dbReference>
<evidence type="ECO:0000313" key="24">
    <source>
        <dbReference type="Proteomes" id="UP000479132"/>
    </source>
</evidence>
<dbReference type="Pfam" id="PF04898">
    <property type="entry name" value="Glu_syn_central"/>
    <property type="match status" value="1"/>
</dbReference>
<comment type="catalytic activity">
    <reaction evidence="18">
        <text>2 L-glutamate + NADP(+) = L-glutamine + 2-oxoglutarate + NADPH + H(+)</text>
        <dbReference type="Rhea" id="RHEA:15501"/>
        <dbReference type="ChEBI" id="CHEBI:15378"/>
        <dbReference type="ChEBI" id="CHEBI:16810"/>
        <dbReference type="ChEBI" id="CHEBI:29985"/>
        <dbReference type="ChEBI" id="CHEBI:57783"/>
        <dbReference type="ChEBI" id="CHEBI:58349"/>
        <dbReference type="ChEBI" id="CHEBI:58359"/>
        <dbReference type="EC" id="1.4.1.13"/>
    </reaction>
</comment>
<keyword evidence="6" id="KW-0028">Amino-acid biosynthesis</keyword>
<keyword evidence="8" id="KW-0288">FMN</keyword>
<feature type="domain" description="Glutamine amidotransferase type-2" evidence="22">
    <location>
        <begin position="17"/>
        <end position="416"/>
    </location>
</feature>
<dbReference type="InterPro" id="IPR029055">
    <property type="entry name" value="Ntn_hydrolases_N"/>
</dbReference>
<organism evidence="23 24">
    <name type="scientific">Fodinibius halophilus</name>
    <dbReference type="NCBI Taxonomy" id="1736908"/>
    <lineage>
        <taxon>Bacteria</taxon>
        <taxon>Pseudomonadati</taxon>
        <taxon>Balneolota</taxon>
        <taxon>Balneolia</taxon>
        <taxon>Balneolales</taxon>
        <taxon>Balneolaceae</taxon>
        <taxon>Fodinibius</taxon>
    </lineage>
</organism>
<keyword evidence="24" id="KW-1185">Reference proteome</keyword>
<dbReference type="InterPro" id="IPR036485">
    <property type="entry name" value="Glu_synth_asu_C_sf"/>
</dbReference>
<dbReference type="InterPro" id="IPR017932">
    <property type="entry name" value="GATase_2_dom"/>
</dbReference>
<keyword evidence="15" id="KW-0314">Glutamate biosynthesis</keyword>
<dbReference type="FunFam" id="3.20.20.70:FF:000053">
    <property type="entry name" value="Glutamate synthase large subunit"/>
    <property type="match status" value="1"/>
</dbReference>
<comment type="similarity">
    <text evidence="4">Belongs to the glutamate synthase family.</text>
</comment>
<dbReference type="Gene3D" id="3.60.20.10">
    <property type="entry name" value="Glutamine Phosphoribosylpyrophosphate, subunit 1, domain 1"/>
    <property type="match status" value="1"/>
</dbReference>
<evidence type="ECO:0000256" key="21">
    <source>
        <dbReference type="SAM" id="MobiDB-lite"/>
    </source>
</evidence>
<dbReference type="InterPro" id="IPR002932">
    <property type="entry name" value="Glu_synthdom"/>
</dbReference>
<keyword evidence="11" id="KW-0315">Glutamine amidotransferase</keyword>
<evidence type="ECO:0000256" key="12">
    <source>
        <dbReference type="ARBA" id="ARBA00023002"/>
    </source>
</evidence>
<protein>
    <recommendedName>
        <fullName evidence="19">Glutamate synthase [NADPH] large chain</fullName>
        <ecNumber evidence="5">1.4.1.13</ecNumber>
    </recommendedName>
    <alternativeName>
        <fullName evidence="20">Glutamate synthase subunit alpha</fullName>
    </alternativeName>
</protein>
<dbReference type="Pfam" id="PF01493">
    <property type="entry name" value="GXGXG"/>
    <property type="match status" value="1"/>
</dbReference>
<accession>A0A6M1T5S2</accession>
<comment type="cofactor">
    <cofactor evidence="1">
        <name>FMN</name>
        <dbReference type="ChEBI" id="CHEBI:58210"/>
    </cofactor>
</comment>
<evidence type="ECO:0000256" key="5">
    <source>
        <dbReference type="ARBA" id="ARBA00012079"/>
    </source>
</evidence>
<evidence type="ECO:0000256" key="15">
    <source>
        <dbReference type="ARBA" id="ARBA00023164"/>
    </source>
</evidence>
<dbReference type="CDD" id="cd00982">
    <property type="entry name" value="gltB_C"/>
    <property type="match status" value="1"/>
</dbReference>
<dbReference type="NCBIfam" id="NF008730">
    <property type="entry name" value="PRK11750.1"/>
    <property type="match status" value="1"/>
</dbReference>
<evidence type="ECO:0000256" key="3">
    <source>
        <dbReference type="ARBA" id="ARBA00001974"/>
    </source>
</evidence>
<evidence type="ECO:0000256" key="1">
    <source>
        <dbReference type="ARBA" id="ARBA00001917"/>
    </source>
</evidence>
<sequence length="1519" mass="169313">MDSDQGLYHSHHEHDACGIGFVVNMKGKQSHSIVEQALTVLHNLDHRGATGSESNTGDGAGILMQIPHTFLAHSCSGLGIDLPRPGHYGVGMLFLPPDRENRLPCEELIEQIIEEEGQEVLGWRKVPTDNFYLGKSAIDAEPSVRQLFIGRNEDLKTELDFERKLYVIRRRTARAIAESTLTDKDYFYIPSLSARTIVYKGMLTPTQLKEFYPDLSDPKMKSALALVHSRFSTNTFPSWELAHPYRYLIHNGEINTLRGNQNAMHAREAQLETDLFGDDLDKVKPIIQEYGSDSAKFDNCLEFLMLSGRSLPHAIMMMIPEPWEKHESMDEDLKAFYEYHSCIMEPWDGPASIAFTDGKVVGATLDRNGLRPSRYYVTNDDTVILSSEVGVLDIPPEDIVKKDRLQPGRMLLIDTEEGRIKSDEEIKQEIAEEHPYREWLDDKLVDFHKLPNTFKDELNLEHEGIIHRQKAFGYTYEDLNVNIGPMAENMLQPVGAMGNDAPIAVLSRKPQLLYNYFKQLFAQVTNPPIDPIREELITSTETMLGSDGNILDPTPESCRQIKLETPILKNTELDRLKNINRDGFKSCTLPILFEVKKGGDGLEKALDNLFAKADQAIADGANILILSDRDFDSDHAPIPALLAVSGLHHHLVRSGTRTEVGLVLESGEPRETHHFCTLLGYGVEAINPYMAYESLYDLIEEGHLELPFQQAQHRYIKAAVKGIVKVMSKMGISTIKSYRGAQIFEALGIDQEVIDRYFTWTDSRIGGIGLDTIAKEAKMRHRRAFPKYQTNGQVLDEGGEYKWRKGSEYHAYNPKTVHTLQLATKNGDYQLYKEYADLIDEQDDPPPNLRSLLDFDFQNSEPISIEEVESVSEICKRFKTGAMSYGSISQETHETLAIAMNRIGGKSNTGEGGEDPSRYTTEANGDSKRSAVKQVASGRFGVTSEYLTESEEIQIKMAQGAKPGEGGELPGRKVYPWIADVRLSTPGVGLISPPPHHDIYSIEDLAQLIHDLKNANTEARINVKLVSAVGVGTIAAGVAKGHADVILISGHDGGTGASPQTSIKHAGLPWELGLSETQQTLVLNDLRSRVSLETDGQIKTGRDIAVAALLGAEEFGFGTSALITLGCVMMRVCHLNTCPVGIATQDPELREKFTGDPEYVINFMKFVAQHLREYMAKLGFRTVDEMIGRVDKLKQKETDHWKGQFLDLSLILNQPENAQEVGNRCMSCQNHGLDNAMDIQTLMDICDPALNEGKSVRATLPITNTNRVVGTIVGSELTRRHGAEGLPEDTIHLTFNGSAGQSYGAFIPKGMTLELEGDANDYFGKGLSGGKLILYPPKDSRFDPADNIIVGNVSFYGATDGQAYIRGKAGERFCVRNSGLHAVVESVGDHACEYMTGGRVVVLGDTGRNFAAGMSGGIAYVLDQDQDFHKYCNTEMVELVKLRDDEEINQVYEMIRRHAEYTDSHRGWKVLAKWEEMICQFVKVLPKDYKQMQKAIQKAKEKGLNDDEAEMKAFLQKKQ</sequence>
<evidence type="ECO:0000256" key="2">
    <source>
        <dbReference type="ARBA" id="ARBA00001927"/>
    </source>
</evidence>
<comment type="cofactor">
    <cofactor evidence="2">
        <name>[3Fe-4S] cluster</name>
        <dbReference type="ChEBI" id="CHEBI:21137"/>
    </cofactor>
</comment>
<keyword evidence="16" id="KW-0003">3Fe-4S</keyword>
<evidence type="ECO:0000256" key="13">
    <source>
        <dbReference type="ARBA" id="ARBA00023004"/>
    </source>
</evidence>
<keyword evidence="12 23" id="KW-0560">Oxidoreductase</keyword>
<dbReference type="FunFam" id="2.160.20.60:FF:000001">
    <property type="entry name" value="Glutamate synthase, large subunit"/>
    <property type="match status" value="1"/>
</dbReference>
<dbReference type="FunFam" id="3.60.20.10:FF:000001">
    <property type="entry name" value="Glutamate synthase, large subunit"/>
    <property type="match status" value="1"/>
</dbReference>
<dbReference type="Proteomes" id="UP000479132">
    <property type="component" value="Unassembled WGS sequence"/>
</dbReference>
<dbReference type="Gene3D" id="2.160.20.60">
    <property type="entry name" value="Glutamate synthase, alpha subunit, C-terminal domain"/>
    <property type="match status" value="1"/>
</dbReference>
<keyword evidence="14" id="KW-0411">Iron-sulfur</keyword>
<evidence type="ECO:0000256" key="19">
    <source>
        <dbReference type="ARBA" id="ARBA00072108"/>
    </source>
</evidence>
<keyword evidence="10" id="KW-0274">FAD</keyword>
<dbReference type="GO" id="GO:0051538">
    <property type="term" value="F:3 iron, 4 sulfur cluster binding"/>
    <property type="evidence" value="ECO:0007669"/>
    <property type="project" value="UniProtKB-KW"/>
</dbReference>
<keyword evidence="9" id="KW-0479">Metal-binding</keyword>
<dbReference type="CDD" id="cd00713">
    <property type="entry name" value="GltS"/>
    <property type="match status" value="1"/>
</dbReference>
<evidence type="ECO:0000256" key="6">
    <source>
        <dbReference type="ARBA" id="ARBA00022605"/>
    </source>
</evidence>
<comment type="cofactor">
    <cofactor evidence="3">
        <name>FAD</name>
        <dbReference type="ChEBI" id="CHEBI:57692"/>
    </cofactor>
</comment>
<proteinExistence type="inferred from homology"/>
<evidence type="ECO:0000256" key="7">
    <source>
        <dbReference type="ARBA" id="ARBA00022630"/>
    </source>
</evidence>
<evidence type="ECO:0000256" key="8">
    <source>
        <dbReference type="ARBA" id="ARBA00022643"/>
    </source>
</evidence>